<dbReference type="InterPro" id="IPR006652">
    <property type="entry name" value="Kelch_1"/>
</dbReference>
<feature type="region of interest" description="Disordered" evidence="3">
    <location>
        <begin position="147"/>
        <end position="170"/>
    </location>
</feature>
<name>R7UQ12_CAPTE</name>
<dbReference type="STRING" id="283909.R7UQ12"/>
<dbReference type="InterPro" id="IPR015915">
    <property type="entry name" value="Kelch-typ_b-propeller"/>
</dbReference>
<dbReference type="Proteomes" id="UP000014760">
    <property type="component" value="Unassembled WGS sequence"/>
</dbReference>
<dbReference type="EnsemblMetazoa" id="CapteT219898">
    <property type="protein sequence ID" value="CapteP219898"/>
    <property type="gene ID" value="CapteG219898"/>
</dbReference>
<protein>
    <submittedName>
        <fullName evidence="4 5">Uncharacterized protein</fullName>
    </submittedName>
</protein>
<reference evidence="4 6" key="2">
    <citation type="journal article" date="2013" name="Nature">
        <title>Insights into bilaterian evolution from three spiralian genomes.</title>
        <authorList>
            <person name="Simakov O."/>
            <person name="Marletaz F."/>
            <person name="Cho S.J."/>
            <person name="Edsinger-Gonzales E."/>
            <person name="Havlak P."/>
            <person name="Hellsten U."/>
            <person name="Kuo D.H."/>
            <person name="Larsson T."/>
            <person name="Lv J."/>
            <person name="Arendt D."/>
            <person name="Savage R."/>
            <person name="Osoegawa K."/>
            <person name="de Jong P."/>
            <person name="Grimwood J."/>
            <person name="Chapman J.A."/>
            <person name="Shapiro H."/>
            <person name="Aerts A."/>
            <person name="Otillar R.P."/>
            <person name="Terry A.Y."/>
            <person name="Boore J.L."/>
            <person name="Grigoriev I.V."/>
            <person name="Lindberg D.R."/>
            <person name="Seaver E.C."/>
            <person name="Weisblat D.A."/>
            <person name="Putnam N.H."/>
            <person name="Rokhsar D.S."/>
        </authorList>
    </citation>
    <scope>NUCLEOTIDE SEQUENCE</scope>
    <source>
        <strain evidence="4 6">I ESC-2004</strain>
    </source>
</reference>
<reference evidence="6" key="1">
    <citation type="submission" date="2012-12" db="EMBL/GenBank/DDBJ databases">
        <authorList>
            <person name="Hellsten U."/>
            <person name="Grimwood J."/>
            <person name="Chapman J.A."/>
            <person name="Shapiro H."/>
            <person name="Aerts A."/>
            <person name="Otillar R.P."/>
            <person name="Terry A.Y."/>
            <person name="Boore J.L."/>
            <person name="Simakov O."/>
            <person name="Marletaz F."/>
            <person name="Cho S.-J."/>
            <person name="Edsinger-Gonzales E."/>
            <person name="Havlak P."/>
            <person name="Kuo D.-H."/>
            <person name="Larsson T."/>
            <person name="Lv J."/>
            <person name="Arendt D."/>
            <person name="Savage R."/>
            <person name="Osoegawa K."/>
            <person name="de Jong P."/>
            <person name="Lindberg D.R."/>
            <person name="Seaver E.C."/>
            <person name="Weisblat D.A."/>
            <person name="Putnam N.H."/>
            <person name="Grigoriev I.V."/>
            <person name="Rokhsar D.S."/>
        </authorList>
    </citation>
    <scope>NUCLEOTIDE SEQUENCE</scope>
    <source>
        <strain evidence="6">I ESC-2004</strain>
    </source>
</reference>
<evidence type="ECO:0000313" key="5">
    <source>
        <dbReference type="EnsemblMetazoa" id="CapteP219898"/>
    </source>
</evidence>
<evidence type="ECO:0000313" key="4">
    <source>
        <dbReference type="EMBL" id="ELU06027.1"/>
    </source>
</evidence>
<keyword evidence="6" id="KW-1185">Reference proteome</keyword>
<keyword evidence="1" id="KW-0880">Kelch repeat</keyword>
<dbReference type="OrthoDB" id="10251809at2759"/>
<keyword evidence="2" id="KW-0677">Repeat</keyword>
<sequence>MTLAWSKSSTVSSCSPREGHCSCSYGNVVYIFGGVSRSEDGENCECNDLHAYITEDDAWRVLETKGDVPSPRVAATMVALNNKLYLFGGLSQNSGWLDGGHVYDIESNKWSTLEASGEGPSPRDKLASAVIEDKIYIFGGFGPQLPEEEEEEVEEFSDGDADSTGTPEEQEAAQFGWFDDLYVYDTSSNAWSQPMQMNTACPSPRAAHGMVAVNKYIVIFGGRDCKGRRNDLHIFDTGSRKWLTDIKPLGRLPEPRSFHSVTAVDSRVVVFGGRGSADEDLPGMHIFDSITKEWMQPKETGNALSGRSSHTATVANGKLIVFGGASNFNPEMMQCSKVYNDVHSISTADILKGSSEPSNDPEEGGSAPKKLKLDPDLT</sequence>
<evidence type="ECO:0000256" key="1">
    <source>
        <dbReference type="ARBA" id="ARBA00022441"/>
    </source>
</evidence>
<dbReference type="PANTHER" id="PTHR46093:SF18">
    <property type="entry name" value="FIBRONECTIN TYPE-III DOMAIN-CONTAINING PROTEIN"/>
    <property type="match status" value="1"/>
</dbReference>
<dbReference type="SMART" id="SM00612">
    <property type="entry name" value="Kelch"/>
    <property type="match status" value="4"/>
</dbReference>
<dbReference type="Gene3D" id="2.120.10.80">
    <property type="entry name" value="Kelch-type beta propeller"/>
    <property type="match status" value="2"/>
</dbReference>
<evidence type="ECO:0000256" key="2">
    <source>
        <dbReference type="ARBA" id="ARBA00022737"/>
    </source>
</evidence>
<gene>
    <name evidence="4" type="ORF">CAPTEDRAFT_219898</name>
</gene>
<dbReference type="EMBL" id="KB300985">
    <property type="protein sequence ID" value="ELU06027.1"/>
    <property type="molecule type" value="Genomic_DNA"/>
</dbReference>
<proteinExistence type="predicted"/>
<dbReference type="SUPFAM" id="SSF117281">
    <property type="entry name" value="Kelch motif"/>
    <property type="match status" value="1"/>
</dbReference>
<feature type="compositionally biased region" description="Acidic residues" evidence="3">
    <location>
        <begin position="147"/>
        <end position="161"/>
    </location>
</feature>
<dbReference type="OMA" id="GWFNDLF"/>
<evidence type="ECO:0000256" key="3">
    <source>
        <dbReference type="SAM" id="MobiDB-lite"/>
    </source>
</evidence>
<accession>R7UQ12</accession>
<dbReference type="PANTHER" id="PTHR46093">
    <property type="entry name" value="ACYL-COA-BINDING DOMAIN-CONTAINING PROTEIN 5"/>
    <property type="match status" value="1"/>
</dbReference>
<evidence type="ECO:0000313" key="6">
    <source>
        <dbReference type="Proteomes" id="UP000014760"/>
    </source>
</evidence>
<feature type="region of interest" description="Disordered" evidence="3">
    <location>
        <begin position="351"/>
        <end position="378"/>
    </location>
</feature>
<dbReference type="AlphaFoldDB" id="R7UQ12"/>
<reference evidence="5" key="3">
    <citation type="submission" date="2015-06" db="UniProtKB">
        <authorList>
            <consortium name="EnsemblMetazoa"/>
        </authorList>
    </citation>
    <scope>IDENTIFICATION</scope>
</reference>
<dbReference type="EMBL" id="AMQN01007592">
    <property type="status" value="NOT_ANNOTATED_CDS"/>
    <property type="molecule type" value="Genomic_DNA"/>
</dbReference>
<organism evidence="4">
    <name type="scientific">Capitella teleta</name>
    <name type="common">Polychaete worm</name>
    <dbReference type="NCBI Taxonomy" id="283909"/>
    <lineage>
        <taxon>Eukaryota</taxon>
        <taxon>Metazoa</taxon>
        <taxon>Spiralia</taxon>
        <taxon>Lophotrochozoa</taxon>
        <taxon>Annelida</taxon>
        <taxon>Polychaeta</taxon>
        <taxon>Sedentaria</taxon>
        <taxon>Scolecida</taxon>
        <taxon>Capitellidae</taxon>
        <taxon>Capitella</taxon>
    </lineage>
</organism>
<dbReference type="HOGENOM" id="CLU_654320_0_0_1"/>
<dbReference type="Pfam" id="PF24681">
    <property type="entry name" value="Kelch_KLHDC2_KLHL20_DRC7"/>
    <property type="match status" value="2"/>
</dbReference>